<evidence type="ECO:0000313" key="3">
    <source>
        <dbReference type="EnsemblMetazoa" id="ASIC013808-PA"/>
    </source>
</evidence>
<evidence type="ECO:0000313" key="4">
    <source>
        <dbReference type="Proteomes" id="UP000030765"/>
    </source>
</evidence>
<gene>
    <name evidence="2" type="ORF">ZHAS_00013808</name>
</gene>
<sequence>MIRWHGRTSSHSPTTKKKKKKKKVMKEVTYPTWALANLFFPALHPTREKVDALQKHGSLRVEFGRSGGRLN</sequence>
<proteinExistence type="predicted"/>
<dbReference type="Proteomes" id="UP000030765">
    <property type="component" value="Unassembled WGS sequence"/>
</dbReference>
<keyword evidence="4" id="KW-1185">Reference proteome</keyword>
<evidence type="ECO:0000313" key="2">
    <source>
        <dbReference type="EMBL" id="KFB45851.1"/>
    </source>
</evidence>
<evidence type="ECO:0000256" key="1">
    <source>
        <dbReference type="SAM" id="MobiDB-lite"/>
    </source>
</evidence>
<reference evidence="3" key="2">
    <citation type="submission" date="2020-05" db="UniProtKB">
        <authorList>
            <consortium name="EnsemblMetazoa"/>
        </authorList>
    </citation>
    <scope>IDENTIFICATION</scope>
</reference>
<organism evidence="2">
    <name type="scientific">Anopheles sinensis</name>
    <name type="common">Mosquito</name>
    <dbReference type="NCBI Taxonomy" id="74873"/>
    <lineage>
        <taxon>Eukaryota</taxon>
        <taxon>Metazoa</taxon>
        <taxon>Ecdysozoa</taxon>
        <taxon>Arthropoda</taxon>
        <taxon>Hexapoda</taxon>
        <taxon>Insecta</taxon>
        <taxon>Pterygota</taxon>
        <taxon>Neoptera</taxon>
        <taxon>Endopterygota</taxon>
        <taxon>Diptera</taxon>
        <taxon>Nematocera</taxon>
        <taxon>Culicoidea</taxon>
        <taxon>Culicidae</taxon>
        <taxon>Anophelinae</taxon>
        <taxon>Anopheles</taxon>
    </lineage>
</organism>
<dbReference type="EnsemblMetazoa" id="ASIC013808-RA">
    <property type="protein sequence ID" value="ASIC013808-PA"/>
    <property type="gene ID" value="ASIC013808"/>
</dbReference>
<dbReference type="VEuPathDB" id="VectorBase:ASIC013808"/>
<protein>
    <submittedName>
        <fullName evidence="2 3">Uncharacterized protein</fullName>
    </submittedName>
</protein>
<dbReference type="EMBL" id="ATLV01020837">
    <property type="status" value="NOT_ANNOTATED_CDS"/>
    <property type="molecule type" value="Genomic_DNA"/>
</dbReference>
<reference evidence="2 4" key="1">
    <citation type="journal article" date="2014" name="BMC Genomics">
        <title>Genome sequence of Anopheles sinensis provides insight into genetics basis of mosquito competence for malaria parasites.</title>
        <authorList>
            <person name="Zhou D."/>
            <person name="Zhang D."/>
            <person name="Ding G."/>
            <person name="Shi L."/>
            <person name="Hou Q."/>
            <person name="Ye Y."/>
            <person name="Xu Y."/>
            <person name="Zhou H."/>
            <person name="Xiong C."/>
            <person name="Li S."/>
            <person name="Yu J."/>
            <person name="Hong S."/>
            <person name="Yu X."/>
            <person name="Zou P."/>
            <person name="Chen C."/>
            <person name="Chang X."/>
            <person name="Wang W."/>
            <person name="Lv Y."/>
            <person name="Sun Y."/>
            <person name="Ma L."/>
            <person name="Shen B."/>
            <person name="Zhu C."/>
        </authorList>
    </citation>
    <scope>NUCLEOTIDE SEQUENCE [LARGE SCALE GENOMIC DNA]</scope>
</reference>
<dbReference type="EMBL" id="KE525308">
    <property type="protein sequence ID" value="KFB45851.1"/>
    <property type="molecule type" value="Genomic_DNA"/>
</dbReference>
<dbReference type="AlphaFoldDB" id="A0A084W6K7"/>
<feature type="region of interest" description="Disordered" evidence="1">
    <location>
        <begin position="1"/>
        <end position="24"/>
    </location>
</feature>
<name>A0A084W6K7_ANOSI</name>
<accession>A0A084W6K7</accession>